<proteinExistence type="predicted"/>
<feature type="transmembrane region" description="Helical" evidence="5">
    <location>
        <begin position="158"/>
        <end position="187"/>
    </location>
</feature>
<dbReference type="Proteomes" id="UP000761534">
    <property type="component" value="Unassembled WGS sequence"/>
</dbReference>
<keyword evidence="2 5" id="KW-0812">Transmembrane</keyword>
<evidence type="ECO:0008006" key="8">
    <source>
        <dbReference type="Google" id="ProtNLM"/>
    </source>
</evidence>
<keyword evidence="3 5" id="KW-1133">Transmembrane helix</keyword>
<evidence type="ECO:0000256" key="3">
    <source>
        <dbReference type="ARBA" id="ARBA00022989"/>
    </source>
</evidence>
<dbReference type="EMBL" id="SWFS01000139">
    <property type="protein sequence ID" value="KAA8915802.1"/>
    <property type="molecule type" value="Genomic_DNA"/>
</dbReference>
<keyword evidence="7" id="KW-1185">Reference proteome</keyword>
<sequence>MQVTRYVRKAADPILIPFMIGRSATYMYPLQGIQYFATRPILWAYLFTILVPEIVLTAVVYTLFYIFLYPPQATMAIFFNGPSGMITAAIALLHESAVAAHLISNMFLLPTPLRLLFDAVLSREGFDDLVLKGKLRRTVNLTPVQKVKRSIKQTPKSIVFPLWFVQCIVRICLHFIPFVGPVILILIDGPKHGKKAHQRYFELKGMDEKAVKSWVSDRRAQYMGFGIVAGALESVPFVGLVFSFTNTVAGALWAITVERRIQQQAIKPKRRLIQRIGDAVLT</sequence>
<dbReference type="InterPro" id="IPR052786">
    <property type="entry name" value="Spore_wall_assembly"/>
</dbReference>
<dbReference type="PANTHER" id="PTHR34292:SF2">
    <property type="entry name" value="OUTER SPORE WALL PROTEIN LDS1"/>
    <property type="match status" value="1"/>
</dbReference>
<protein>
    <recommendedName>
        <fullName evidence="8">Outer spore wall protein RRT8</fullName>
    </recommendedName>
</protein>
<evidence type="ECO:0000256" key="1">
    <source>
        <dbReference type="ARBA" id="ARBA00004141"/>
    </source>
</evidence>
<keyword evidence="4 5" id="KW-0472">Membrane</keyword>
<comment type="caution">
    <text evidence="6">The sequence shown here is derived from an EMBL/GenBank/DDBJ whole genome shotgun (WGS) entry which is preliminary data.</text>
</comment>
<comment type="subcellular location">
    <subcellularLocation>
        <location evidence="1">Membrane</location>
        <topology evidence="1">Multi-pass membrane protein</topology>
    </subcellularLocation>
</comment>
<feature type="transmembrane region" description="Helical" evidence="5">
    <location>
        <begin position="42"/>
        <end position="67"/>
    </location>
</feature>
<dbReference type="VEuPathDB" id="FungiDB:TRICI_002054"/>
<evidence type="ECO:0000256" key="2">
    <source>
        <dbReference type="ARBA" id="ARBA00022692"/>
    </source>
</evidence>
<name>A0A642V6U4_9ASCO</name>
<dbReference type="GO" id="GO:0005811">
    <property type="term" value="C:lipid droplet"/>
    <property type="evidence" value="ECO:0007669"/>
    <property type="project" value="TreeGrafter"/>
</dbReference>
<feature type="transmembrane region" description="Helical" evidence="5">
    <location>
        <begin position="73"/>
        <end position="93"/>
    </location>
</feature>
<evidence type="ECO:0000256" key="4">
    <source>
        <dbReference type="ARBA" id="ARBA00023136"/>
    </source>
</evidence>
<accession>A0A642V6U4</accession>
<dbReference type="AlphaFoldDB" id="A0A642V6U4"/>
<dbReference type="PANTHER" id="PTHR34292">
    <property type="entry name" value="OUTER SPORE WALL PROTEIN LDS1"/>
    <property type="match status" value="1"/>
</dbReference>
<dbReference type="GO" id="GO:0005619">
    <property type="term" value="C:ascospore wall"/>
    <property type="evidence" value="ECO:0007669"/>
    <property type="project" value="TreeGrafter"/>
</dbReference>
<dbReference type="Pfam" id="PF07264">
    <property type="entry name" value="EI24"/>
    <property type="match status" value="1"/>
</dbReference>
<feature type="transmembrane region" description="Helical" evidence="5">
    <location>
        <begin position="237"/>
        <end position="257"/>
    </location>
</feature>
<dbReference type="InterPro" id="IPR059112">
    <property type="entry name" value="CysZ/EI24"/>
</dbReference>
<reference evidence="6" key="1">
    <citation type="journal article" date="2019" name="G3 (Bethesda)">
        <title>Genome Assemblies of Two Rare Opportunistic Yeast Pathogens: Diutina rugosa (syn. Candida rugosa) and Trichomonascus ciferrii (syn. Candida ciferrii).</title>
        <authorList>
            <person name="Mixao V."/>
            <person name="Saus E."/>
            <person name="Hansen A.P."/>
            <person name="Lass-Florl C."/>
            <person name="Gabaldon T."/>
        </authorList>
    </citation>
    <scope>NUCLEOTIDE SEQUENCE</scope>
    <source>
        <strain evidence="6">CBS 4856</strain>
    </source>
</reference>
<dbReference type="OrthoDB" id="10012223at2759"/>
<evidence type="ECO:0000313" key="7">
    <source>
        <dbReference type="Proteomes" id="UP000761534"/>
    </source>
</evidence>
<dbReference type="GO" id="GO:0005628">
    <property type="term" value="C:prospore membrane"/>
    <property type="evidence" value="ECO:0007669"/>
    <property type="project" value="TreeGrafter"/>
</dbReference>
<evidence type="ECO:0000256" key="5">
    <source>
        <dbReference type="SAM" id="Phobius"/>
    </source>
</evidence>
<gene>
    <name evidence="6" type="ORF">TRICI_002054</name>
</gene>
<evidence type="ECO:0000313" key="6">
    <source>
        <dbReference type="EMBL" id="KAA8915802.1"/>
    </source>
</evidence>
<organism evidence="6 7">
    <name type="scientific">Trichomonascus ciferrii</name>
    <dbReference type="NCBI Taxonomy" id="44093"/>
    <lineage>
        <taxon>Eukaryota</taxon>
        <taxon>Fungi</taxon>
        <taxon>Dikarya</taxon>
        <taxon>Ascomycota</taxon>
        <taxon>Saccharomycotina</taxon>
        <taxon>Dipodascomycetes</taxon>
        <taxon>Dipodascales</taxon>
        <taxon>Trichomonascaceae</taxon>
        <taxon>Trichomonascus</taxon>
        <taxon>Trichomonascus ciferrii complex</taxon>
    </lineage>
</organism>